<dbReference type="RefSeq" id="WP_188598435.1">
    <property type="nucleotide sequence ID" value="NZ_BMJW01000001.1"/>
</dbReference>
<evidence type="ECO:0000256" key="1">
    <source>
        <dbReference type="SAM" id="SignalP"/>
    </source>
</evidence>
<reference evidence="2" key="1">
    <citation type="journal article" date="2014" name="Int. J. Syst. Evol. Microbiol.">
        <title>Complete genome sequence of Corynebacterium casei LMG S-19264T (=DSM 44701T), isolated from a smear-ripened cheese.</title>
        <authorList>
            <consortium name="US DOE Joint Genome Institute (JGI-PGF)"/>
            <person name="Walter F."/>
            <person name="Albersmeier A."/>
            <person name="Kalinowski J."/>
            <person name="Ruckert C."/>
        </authorList>
    </citation>
    <scope>NUCLEOTIDE SEQUENCE</scope>
    <source>
        <strain evidence="2">CGMCC 1.15763</strain>
    </source>
</reference>
<dbReference type="GO" id="GO:0009055">
    <property type="term" value="F:electron transfer activity"/>
    <property type="evidence" value="ECO:0007669"/>
    <property type="project" value="InterPro"/>
</dbReference>
<organism evidence="2 3">
    <name type="scientific">Polaribacter pacificus</name>
    <dbReference type="NCBI Taxonomy" id="1775173"/>
    <lineage>
        <taxon>Bacteria</taxon>
        <taxon>Pseudomonadati</taxon>
        <taxon>Bacteroidota</taxon>
        <taxon>Flavobacteriia</taxon>
        <taxon>Flavobacteriales</taxon>
        <taxon>Flavobacteriaceae</taxon>
    </lineage>
</organism>
<feature type="signal peptide" evidence="1">
    <location>
        <begin position="1"/>
        <end position="18"/>
    </location>
</feature>
<comment type="caution">
    <text evidence="2">The sequence shown here is derived from an EMBL/GenBank/DDBJ whole genome shotgun (WGS) entry which is preliminary data.</text>
</comment>
<keyword evidence="3" id="KW-1185">Reference proteome</keyword>
<evidence type="ECO:0008006" key="4">
    <source>
        <dbReference type="Google" id="ProtNLM"/>
    </source>
</evidence>
<proteinExistence type="predicted"/>
<keyword evidence="1" id="KW-0732">Signal</keyword>
<evidence type="ECO:0000313" key="3">
    <source>
        <dbReference type="Proteomes" id="UP000633278"/>
    </source>
</evidence>
<dbReference type="EMBL" id="BMJW01000001">
    <property type="protein sequence ID" value="GGG96469.1"/>
    <property type="molecule type" value="Genomic_DNA"/>
</dbReference>
<dbReference type="GO" id="GO:0005506">
    <property type="term" value="F:iron ion binding"/>
    <property type="evidence" value="ECO:0007669"/>
    <property type="project" value="InterPro"/>
</dbReference>
<sequence length="140" mass="15958">MRTFFLIAVLLLVSCAQNQEKPTVVIEKNSSRQTSEMATLMLQMFEVNMQHKELISNGEAVKGNPNQFTNIYTAKFTDPTEEKPNFEAYADLYMDNFKKVFEAQDDLLKQQHNNVIQSCIACHQTTCPGPISKIKKLILP</sequence>
<dbReference type="InterPro" id="IPR010980">
    <property type="entry name" value="Cyt_c/b562"/>
</dbReference>
<gene>
    <name evidence="2" type="ORF">GCM10011416_12810</name>
</gene>
<name>A0A917HYV4_9FLAO</name>
<reference evidence="2" key="2">
    <citation type="submission" date="2020-09" db="EMBL/GenBank/DDBJ databases">
        <authorList>
            <person name="Sun Q."/>
            <person name="Zhou Y."/>
        </authorList>
    </citation>
    <scope>NUCLEOTIDE SEQUENCE</scope>
    <source>
        <strain evidence="2">CGMCC 1.15763</strain>
    </source>
</reference>
<dbReference type="SUPFAM" id="SSF47175">
    <property type="entry name" value="Cytochromes"/>
    <property type="match status" value="1"/>
</dbReference>
<evidence type="ECO:0000313" key="2">
    <source>
        <dbReference type="EMBL" id="GGG96469.1"/>
    </source>
</evidence>
<dbReference type="GO" id="GO:0022900">
    <property type="term" value="P:electron transport chain"/>
    <property type="evidence" value="ECO:0007669"/>
    <property type="project" value="InterPro"/>
</dbReference>
<accession>A0A917HYV4</accession>
<feature type="chain" id="PRO_5037517993" description="Cytochrome C" evidence="1">
    <location>
        <begin position="19"/>
        <end position="140"/>
    </location>
</feature>
<dbReference type="PROSITE" id="PS51257">
    <property type="entry name" value="PROKAR_LIPOPROTEIN"/>
    <property type="match status" value="1"/>
</dbReference>
<protein>
    <recommendedName>
        <fullName evidence="4">Cytochrome C</fullName>
    </recommendedName>
</protein>
<dbReference type="Proteomes" id="UP000633278">
    <property type="component" value="Unassembled WGS sequence"/>
</dbReference>
<dbReference type="GO" id="GO:0020037">
    <property type="term" value="F:heme binding"/>
    <property type="evidence" value="ECO:0007669"/>
    <property type="project" value="InterPro"/>
</dbReference>
<dbReference type="AlphaFoldDB" id="A0A917HYV4"/>